<dbReference type="InterPro" id="IPR050519">
    <property type="entry name" value="Glycosyltransf_28_UgtP"/>
</dbReference>
<dbReference type="Pfam" id="PF04101">
    <property type="entry name" value="Glyco_tran_28_C"/>
    <property type="match status" value="1"/>
</dbReference>
<accession>A0ABY4S4T9</accession>
<protein>
    <submittedName>
        <fullName evidence="2">Galactosyldiacylglycerol synthase</fullName>
    </submittedName>
</protein>
<evidence type="ECO:0000313" key="3">
    <source>
        <dbReference type="Proteomes" id="UP001056201"/>
    </source>
</evidence>
<evidence type="ECO:0000313" key="2">
    <source>
        <dbReference type="EMBL" id="URI06723.1"/>
    </source>
</evidence>
<dbReference type="RefSeq" id="WP_250194985.1">
    <property type="nucleotide sequence ID" value="NZ_CP097635.1"/>
</dbReference>
<organism evidence="2 3">
    <name type="scientific">Aquincola tertiaricarbonis</name>
    <dbReference type="NCBI Taxonomy" id="391953"/>
    <lineage>
        <taxon>Bacteria</taxon>
        <taxon>Pseudomonadati</taxon>
        <taxon>Pseudomonadota</taxon>
        <taxon>Betaproteobacteria</taxon>
        <taxon>Burkholderiales</taxon>
        <taxon>Sphaerotilaceae</taxon>
        <taxon>Aquincola</taxon>
    </lineage>
</organism>
<dbReference type="InterPro" id="IPR007235">
    <property type="entry name" value="Glyco_trans_28_C"/>
</dbReference>
<evidence type="ECO:0000259" key="1">
    <source>
        <dbReference type="Pfam" id="PF04101"/>
    </source>
</evidence>
<name>A0ABY4S4T9_AQUTE</name>
<keyword evidence="3" id="KW-1185">Reference proteome</keyword>
<dbReference type="SUPFAM" id="SSF53756">
    <property type="entry name" value="UDP-Glycosyltransferase/glycogen phosphorylase"/>
    <property type="match status" value="1"/>
</dbReference>
<dbReference type="EMBL" id="CP097635">
    <property type="protein sequence ID" value="URI06723.1"/>
    <property type="molecule type" value="Genomic_DNA"/>
</dbReference>
<dbReference type="PANTHER" id="PTHR43025">
    <property type="entry name" value="MONOGALACTOSYLDIACYLGLYCEROL SYNTHASE"/>
    <property type="match status" value="1"/>
</dbReference>
<reference evidence="2" key="1">
    <citation type="submission" date="2022-05" db="EMBL/GenBank/DDBJ databases">
        <title>An RpoN-dependent PEP-CTERM gene is involved in floc formation of an Aquincola tertiaricarbonis strain.</title>
        <authorList>
            <person name="Qiu D."/>
            <person name="Xia M."/>
        </authorList>
    </citation>
    <scope>NUCLEOTIDE SEQUENCE</scope>
    <source>
        <strain evidence="2">RN12</strain>
    </source>
</reference>
<gene>
    <name evidence="2" type="ORF">MW290_12535</name>
</gene>
<dbReference type="Proteomes" id="UP001056201">
    <property type="component" value="Chromosome 1"/>
</dbReference>
<sequence length="385" mass="42088">MKTIDLVYFDAGGGHRAAAQALQEAAALQQRPWRVRLVNLTRVLDAQSSFRRLTGFEPEDYYNLRLRRGWTLGLAQELKLLQMLIRLGHRPMVRLLRRHWQAAPPDLVVSLVPNFNRALFQGLRAAAPRVPYMTVLTDLADHPPHFWIEPQQAQTFVCGTARAVQQALAAGVPAQRVQATSGMVLRPAFHAPALPAAERARQRQALGLPVESPLGLVMFGGHGSVQMLSIARRLDEVPLLFACGHNVALRQELQALQRSAPHVAVGFTQDIPPLMDLADFFIGKPGPGSLSEAVQRGLPVIALAPTGVMPQERYNVQWIAEHGLGTTVRSVRALGHATQRLLADLPAYQARVAAMGNRAVWEVLELMAQQLQAAGAAAASESLPL</sequence>
<dbReference type="Gene3D" id="3.40.50.2000">
    <property type="entry name" value="Glycogen Phosphorylase B"/>
    <property type="match status" value="1"/>
</dbReference>
<dbReference type="PANTHER" id="PTHR43025:SF3">
    <property type="entry name" value="MONOGALACTOSYLDIACYLGLYCEROL SYNTHASE 1, CHLOROPLASTIC"/>
    <property type="match status" value="1"/>
</dbReference>
<feature type="domain" description="Glycosyl transferase family 28 C-terminal" evidence="1">
    <location>
        <begin position="233"/>
        <end position="342"/>
    </location>
</feature>
<proteinExistence type="predicted"/>